<name>A0A3S5Y251_RHOH1</name>
<dbReference type="Proteomes" id="UP001154400">
    <property type="component" value="Chromosome"/>
</dbReference>
<dbReference type="Pfam" id="PF07098">
    <property type="entry name" value="DUF1360"/>
    <property type="match status" value="1"/>
</dbReference>
<feature type="transmembrane region" description="Helical" evidence="1">
    <location>
        <begin position="12"/>
        <end position="32"/>
    </location>
</feature>
<gene>
    <name evidence="2" type="ordered locus">REQ_04850</name>
</gene>
<dbReference type="KEGG" id="req:REQ_04850"/>
<dbReference type="AlphaFoldDB" id="A0A3S5Y251"/>
<evidence type="ECO:0000313" key="3">
    <source>
        <dbReference type="Proteomes" id="UP000006892"/>
    </source>
</evidence>
<dbReference type="EMBL" id="FN563149">
    <property type="protein sequence ID" value="CBH46611.1"/>
    <property type="molecule type" value="Genomic_DNA"/>
</dbReference>
<sequence>MVEDNASHAGHLSTLALYGLSVAATVGVATVTKRPLPGRMRMRDLVVAAAAAQKLSRTVTKSSVTRPLRAPFAEPVDGGGPGEVADVPAGKGLRSSIGELLTCPFCMDVWAISGLTAGRVFAPEATGVVTDALATLAGADFLQLAYARAQQAAE</sequence>
<keyword evidence="1" id="KW-0472">Membrane</keyword>
<evidence type="ECO:0000313" key="2">
    <source>
        <dbReference type="EMBL" id="CBH46611.1"/>
    </source>
</evidence>
<evidence type="ECO:0000256" key="1">
    <source>
        <dbReference type="SAM" id="Phobius"/>
    </source>
</evidence>
<keyword evidence="1" id="KW-0812">Transmembrane</keyword>
<accession>A0A3S5Y251</accession>
<proteinExistence type="predicted"/>
<reference evidence="2" key="1">
    <citation type="journal article" date="2010" name="PLoS Genet.">
        <title>The genome of a pathogenic rhodococcus: cooptive virulence underpinned by key gene acquisitions.</title>
        <authorList>
            <person name="Letek M."/>
            <person name="Gonzalez P."/>
            <person name="Macarthur I."/>
            <person name="Rodriguez H."/>
            <person name="Freeman T.C."/>
            <person name="Valero-Rello A."/>
            <person name="Blanco M."/>
            <person name="Buckley T."/>
            <person name="Cherevach I."/>
            <person name="Fahey R."/>
            <person name="Hapeshi A."/>
            <person name="Holdstock J."/>
            <person name="Leadon D."/>
            <person name="Navas J."/>
            <person name="Ocampo A."/>
            <person name="Quail M.A."/>
            <person name="Sanders M."/>
            <person name="Scortti M.M."/>
            <person name="Prescott J.F."/>
            <person name="Fogarty U."/>
            <person name="Meijer W.G."/>
            <person name="Parkhill J."/>
            <person name="Bentley S.D."/>
            <person name="Vazquez-Boland J.A."/>
        </authorList>
    </citation>
    <scope>NUCLEOTIDE SEQUENCE [LARGE SCALE GENOMIC DNA]</scope>
    <source>
        <strain evidence="2 3">103S</strain>
    </source>
</reference>
<dbReference type="InterPro" id="IPR010773">
    <property type="entry name" value="Mycophage_PG1_Gp7"/>
</dbReference>
<keyword evidence="1" id="KW-1133">Transmembrane helix</keyword>
<organism evidence="2">
    <name type="scientific">Rhodococcus hoagii (strain 103S)</name>
    <name type="common">Rhodococcus equi</name>
    <dbReference type="NCBI Taxonomy" id="685727"/>
    <lineage>
        <taxon>Bacteria</taxon>
        <taxon>Bacillati</taxon>
        <taxon>Actinomycetota</taxon>
        <taxon>Actinomycetes</taxon>
        <taxon>Mycobacteriales</taxon>
        <taxon>Nocardiaceae</taxon>
        <taxon>Prescottella</taxon>
    </lineage>
</organism>
<protein>
    <submittedName>
        <fullName evidence="2">Membrane protein</fullName>
    </submittedName>
</protein>
<dbReference type="RefSeq" id="WP_013414718.1">
    <property type="nucleotide sequence ID" value="NC_014659.1"/>
</dbReference>